<organism evidence="2">
    <name type="scientific">Melampsora larici-populina (strain 98AG31 / pathotype 3-4-7)</name>
    <name type="common">Poplar leaf rust fungus</name>
    <dbReference type="NCBI Taxonomy" id="747676"/>
    <lineage>
        <taxon>Eukaryota</taxon>
        <taxon>Fungi</taxon>
        <taxon>Dikarya</taxon>
        <taxon>Basidiomycota</taxon>
        <taxon>Pucciniomycotina</taxon>
        <taxon>Pucciniomycetes</taxon>
        <taxon>Pucciniales</taxon>
        <taxon>Melampsoraceae</taxon>
        <taxon>Melampsora</taxon>
    </lineage>
</organism>
<dbReference type="EMBL" id="GL883098">
    <property type="protein sequence ID" value="EGG09266.1"/>
    <property type="molecule type" value="Genomic_DNA"/>
</dbReference>
<proteinExistence type="predicted"/>
<reference evidence="2" key="1">
    <citation type="journal article" date="2011" name="Proc. Natl. Acad. Sci. U.S.A.">
        <title>Obligate biotrophy features unraveled by the genomic analysis of rust fungi.</title>
        <authorList>
            <person name="Duplessis S."/>
            <person name="Cuomo C.A."/>
            <person name="Lin Y.-C."/>
            <person name="Aerts A."/>
            <person name="Tisserant E."/>
            <person name="Veneault-Fourrey C."/>
            <person name="Joly D.L."/>
            <person name="Hacquard S."/>
            <person name="Amselem J."/>
            <person name="Cantarel B.L."/>
            <person name="Chiu R."/>
            <person name="Coutinho P.M."/>
            <person name="Feau N."/>
            <person name="Field M."/>
            <person name="Frey P."/>
            <person name="Gelhaye E."/>
            <person name="Goldberg J."/>
            <person name="Grabherr M.G."/>
            <person name="Kodira C.D."/>
            <person name="Kohler A."/>
            <person name="Kuees U."/>
            <person name="Lindquist E.A."/>
            <person name="Lucas S.M."/>
            <person name="Mago R."/>
            <person name="Mauceli E."/>
            <person name="Morin E."/>
            <person name="Murat C."/>
            <person name="Pangilinan J.L."/>
            <person name="Park R."/>
            <person name="Pearson M."/>
            <person name="Quesneville H."/>
            <person name="Rouhier N."/>
            <person name="Sakthikumar S."/>
            <person name="Salamov A.A."/>
            <person name="Schmutz J."/>
            <person name="Selles B."/>
            <person name="Shapiro H."/>
            <person name="Tanguay P."/>
            <person name="Tuskan G.A."/>
            <person name="Henrissat B."/>
            <person name="Van de Peer Y."/>
            <person name="Rouze P."/>
            <person name="Ellis J.G."/>
            <person name="Dodds P.N."/>
            <person name="Schein J.E."/>
            <person name="Zhong S."/>
            <person name="Hamelin R.C."/>
            <person name="Grigoriev I.V."/>
            <person name="Szabo L.J."/>
            <person name="Martin F."/>
        </authorList>
    </citation>
    <scope>NUCLEOTIDE SEQUENCE [LARGE SCALE GENOMIC DNA]</scope>
    <source>
        <strain evidence="2">98AG31 / pathotype 3-4-7</strain>
    </source>
</reference>
<dbReference type="Proteomes" id="UP000001072">
    <property type="component" value="Unassembled WGS sequence"/>
</dbReference>
<dbReference type="GeneID" id="18929717"/>
<sequence>MTSLGFTSNTSLTDTPTATRLSSQYQRRASILRCGQGIDRQQARYRMIEISISSSGAGDLWLVQSEESVVGRIKECASSNVTPQSQLGTMSRPLGCLQLFLISQIVDPDDSDNSNISVGGVRGEISQLLTAVILRVTIGLQSTELDYILPTTPNRKIRFLA</sequence>
<name>F4REI3_MELLP</name>
<dbReference type="RefSeq" id="XP_007407626.1">
    <property type="nucleotide sequence ID" value="XM_007407564.1"/>
</dbReference>
<dbReference type="VEuPathDB" id="FungiDB:MELLADRAFT_61343"/>
<evidence type="ECO:0000313" key="1">
    <source>
        <dbReference type="EMBL" id="EGG09266.1"/>
    </source>
</evidence>
<keyword evidence="2" id="KW-1185">Reference proteome</keyword>
<gene>
    <name evidence="1" type="ORF">MELLADRAFT_61343</name>
</gene>
<dbReference type="HOGENOM" id="CLU_1644085_0_0_1"/>
<evidence type="ECO:0000313" key="2">
    <source>
        <dbReference type="Proteomes" id="UP000001072"/>
    </source>
</evidence>
<protein>
    <submittedName>
        <fullName evidence="1">Uncharacterized protein</fullName>
    </submittedName>
</protein>
<accession>F4REI3</accession>
<dbReference type="InParanoid" id="F4REI3"/>
<dbReference type="KEGG" id="mlr:MELLADRAFT_61343"/>
<dbReference type="AlphaFoldDB" id="F4REI3"/>